<organism evidence="2 3">
    <name type="scientific">Mycena albidolilacea</name>
    <dbReference type="NCBI Taxonomy" id="1033008"/>
    <lineage>
        <taxon>Eukaryota</taxon>
        <taxon>Fungi</taxon>
        <taxon>Dikarya</taxon>
        <taxon>Basidiomycota</taxon>
        <taxon>Agaricomycotina</taxon>
        <taxon>Agaricomycetes</taxon>
        <taxon>Agaricomycetidae</taxon>
        <taxon>Agaricales</taxon>
        <taxon>Marasmiineae</taxon>
        <taxon>Mycenaceae</taxon>
        <taxon>Mycena</taxon>
    </lineage>
</organism>
<name>A0AAD7APC0_9AGAR</name>
<dbReference type="Proteomes" id="UP001218218">
    <property type="component" value="Unassembled WGS sequence"/>
</dbReference>
<gene>
    <name evidence="2" type="ORF">DFH08DRAFT_271093</name>
</gene>
<evidence type="ECO:0000313" key="3">
    <source>
        <dbReference type="Proteomes" id="UP001218218"/>
    </source>
</evidence>
<dbReference type="Pfam" id="PF01266">
    <property type="entry name" value="DAO"/>
    <property type="match status" value="1"/>
</dbReference>
<dbReference type="EMBL" id="JARIHO010000003">
    <property type="protein sequence ID" value="KAJ7364303.1"/>
    <property type="molecule type" value="Genomic_DNA"/>
</dbReference>
<dbReference type="Gene3D" id="3.50.50.60">
    <property type="entry name" value="FAD/NAD(P)-binding domain"/>
    <property type="match status" value="1"/>
</dbReference>
<reference evidence="2" key="1">
    <citation type="submission" date="2023-03" db="EMBL/GenBank/DDBJ databases">
        <title>Massive genome expansion in bonnet fungi (Mycena s.s.) driven by repeated elements and novel gene families across ecological guilds.</title>
        <authorList>
            <consortium name="Lawrence Berkeley National Laboratory"/>
            <person name="Harder C.B."/>
            <person name="Miyauchi S."/>
            <person name="Viragh M."/>
            <person name="Kuo A."/>
            <person name="Thoen E."/>
            <person name="Andreopoulos B."/>
            <person name="Lu D."/>
            <person name="Skrede I."/>
            <person name="Drula E."/>
            <person name="Henrissat B."/>
            <person name="Morin E."/>
            <person name="Kohler A."/>
            <person name="Barry K."/>
            <person name="LaButti K."/>
            <person name="Morin E."/>
            <person name="Salamov A."/>
            <person name="Lipzen A."/>
            <person name="Mereny Z."/>
            <person name="Hegedus B."/>
            <person name="Baldrian P."/>
            <person name="Stursova M."/>
            <person name="Weitz H."/>
            <person name="Taylor A."/>
            <person name="Grigoriev I.V."/>
            <person name="Nagy L.G."/>
            <person name="Martin F."/>
            <person name="Kauserud H."/>
        </authorList>
    </citation>
    <scope>NUCLEOTIDE SEQUENCE</scope>
    <source>
        <strain evidence="2">CBHHK002</strain>
    </source>
</reference>
<dbReference type="SUPFAM" id="SSF51905">
    <property type="entry name" value="FAD/NAD(P)-binding domain"/>
    <property type="match status" value="1"/>
</dbReference>
<accession>A0AAD7APC0</accession>
<dbReference type="InterPro" id="IPR036188">
    <property type="entry name" value="FAD/NAD-bd_sf"/>
</dbReference>
<sequence length="447" mass="48219">MSLPAPGLPHTRPCLSIWQRSTRHNALLNEGRASDLPPTADAIVIGSGISGALTALELLSSPNGPKNVVMLEAREAVSGATGRNAGHCRPDAFRGFSAFSKRINPEQAMKIIVHEKLVLQLLKAFIKKHNIDCDFDYCRTFDVVMGKEFLDYVTGSFEAYKQAGGDTSDITCLNILAGYSRSTCTRGLRMDSRQFAPCQTVPVGSTTCQVARPVAFHPHTPVTSVTSSGNANDEWVVNTPRGSISTPIVVHATNAFAATLIPCLKSQVRPVRAQAHKLIPTAPFTGRNILSHTYSLRFSLSHFYSVIQRKGDGAIVLGTSRGVPGIGQEIFETKDDSVVNKTIQEDCLANFKQVFSDWGDEVLGEGHEFGWTGILGLTKDAVPFIGPVPSLPGQFVIAGFNGHGMARIFGSAPGLAQIILGGKWSDTTMPECFQITTERLERLSALP</sequence>
<dbReference type="GO" id="GO:0005737">
    <property type="term" value="C:cytoplasm"/>
    <property type="evidence" value="ECO:0007669"/>
    <property type="project" value="TreeGrafter"/>
</dbReference>
<dbReference type="PANTHER" id="PTHR13847:SF260">
    <property type="entry name" value="FAD DEPENDENT OXIDOREDUCTASE DOMAIN-CONTAINING PROTEIN"/>
    <property type="match status" value="1"/>
</dbReference>
<feature type="domain" description="FAD dependent oxidoreductase" evidence="1">
    <location>
        <begin position="41"/>
        <end position="415"/>
    </location>
</feature>
<protein>
    <submittedName>
        <fullName evidence="2">FAD dependent oxidoreductase</fullName>
    </submittedName>
</protein>
<dbReference type="PANTHER" id="PTHR13847">
    <property type="entry name" value="SARCOSINE DEHYDROGENASE-RELATED"/>
    <property type="match status" value="1"/>
</dbReference>
<dbReference type="AlphaFoldDB" id="A0AAD7APC0"/>
<dbReference type="InterPro" id="IPR006076">
    <property type="entry name" value="FAD-dep_OxRdtase"/>
</dbReference>
<comment type="caution">
    <text evidence="2">The sequence shown here is derived from an EMBL/GenBank/DDBJ whole genome shotgun (WGS) entry which is preliminary data.</text>
</comment>
<evidence type="ECO:0000259" key="1">
    <source>
        <dbReference type="Pfam" id="PF01266"/>
    </source>
</evidence>
<dbReference type="Gene3D" id="3.30.9.10">
    <property type="entry name" value="D-Amino Acid Oxidase, subunit A, domain 2"/>
    <property type="match status" value="1"/>
</dbReference>
<keyword evidence="3" id="KW-1185">Reference proteome</keyword>
<proteinExistence type="predicted"/>
<evidence type="ECO:0000313" key="2">
    <source>
        <dbReference type="EMBL" id="KAJ7364303.1"/>
    </source>
</evidence>